<gene>
    <name evidence="1" type="ORF">CQW23_06412</name>
</gene>
<proteinExistence type="predicted"/>
<reference evidence="2" key="2">
    <citation type="journal article" date="2017" name="J. Anim. Genet.">
        <title>Multiple reference genome sequences of hot pepper reveal the massive evolution of plant disease resistance genes by retroduplication.</title>
        <authorList>
            <person name="Kim S."/>
            <person name="Park J."/>
            <person name="Yeom S.-I."/>
            <person name="Kim Y.-M."/>
            <person name="Seo E."/>
            <person name="Kim K.-T."/>
            <person name="Kim M.-S."/>
            <person name="Lee J.M."/>
            <person name="Cheong K."/>
            <person name="Shin H.-S."/>
            <person name="Kim S.-B."/>
            <person name="Han K."/>
            <person name="Lee J."/>
            <person name="Park M."/>
            <person name="Lee H.-A."/>
            <person name="Lee H.-Y."/>
            <person name="Lee Y."/>
            <person name="Oh S."/>
            <person name="Lee J.H."/>
            <person name="Choi E."/>
            <person name="Choi E."/>
            <person name="Lee S.E."/>
            <person name="Jeon J."/>
            <person name="Kim H."/>
            <person name="Choi G."/>
            <person name="Song H."/>
            <person name="Lee J."/>
            <person name="Lee S.-C."/>
            <person name="Kwon J.-K."/>
            <person name="Lee H.-Y."/>
            <person name="Koo N."/>
            <person name="Hong Y."/>
            <person name="Kim R.W."/>
            <person name="Kang W.-H."/>
            <person name="Huh J.H."/>
            <person name="Kang B.-C."/>
            <person name="Yang T.-J."/>
            <person name="Lee Y.-H."/>
            <person name="Bennetzen J.L."/>
            <person name="Choi D."/>
        </authorList>
    </citation>
    <scope>NUCLEOTIDE SEQUENCE [LARGE SCALE GENOMIC DNA]</scope>
    <source>
        <strain evidence="2">cv. PBC81</strain>
    </source>
</reference>
<evidence type="ECO:0000313" key="2">
    <source>
        <dbReference type="Proteomes" id="UP000224567"/>
    </source>
</evidence>
<organism evidence="1 2">
    <name type="scientific">Capsicum baccatum</name>
    <name type="common">Peruvian pepper</name>
    <dbReference type="NCBI Taxonomy" id="33114"/>
    <lineage>
        <taxon>Eukaryota</taxon>
        <taxon>Viridiplantae</taxon>
        <taxon>Streptophyta</taxon>
        <taxon>Embryophyta</taxon>
        <taxon>Tracheophyta</taxon>
        <taxon>Spermatophyta</taxon>
        <taxon>Magnoliopsida</taxon>
        <taxon>eudicotyledons</taxon>
        <taxon>Gunneridae</taxon>
        <taxon>Pentapetalae</taxon>
        <taxon>asterids</taxon>
        <taxon>lamiids</taxon>
        <taxon>Solanales</taxon>
        <taxon>Solanaceae</taxon>
        <taxon>Solanoideae</taxon>
        <taxon>Capsiceae</taxon>
        <taxon>Capsicum</taxon>
    </lineage>
</organism>
<dbReference type="OrthoDB" id="1325013at2759"/>
<name>A0A2G2X3C1_CAPBA</name>
<comment type="caution">
    <text evidence="1">The sequence shown here is derived from an EMBL/GenBank/DDBJ whole genome shotgun (WGS) entry which is preliminary data.</text>
</comment>
<reference evidence="1 2" key="1">
    <citation type="journal article" date="2017" name="Genome Biol.">
        <title>New reference genome sequences of hot pepper reveal the massive evolution of plant disease-resistance genes by retroduplication.</title>
        <authorList>
            <person name="Kim S."/>
            <person name="Park J."/>
            <person name="Yeom S.I."/>
            <person name="Kim Y.M."/>
            <person name="Seo E."/>
            <person name="Kim K.T."/>
            <person name="Kim M.S."/>
            <person name="Lee J.M."/>
            <person name="Cheong K."/>
            <person name="Shin H.S."/>
            <person name="Kim S.B."/>
            <person name="Han K."/>
            <person name="Lee J."/>
            <person name="Park M."/>
            <person name="Lee H.A."/>
            <person name="Lee H.Y."/>
            <person name="Lee Y."/>
            <person name="Oh S."/>
            <person name="Lee J.H."/>
            <person name="Choi E."/>
            <person name="Choi E."/>
            <person name="Lee S.E."/>
            <person name="Jeon J."/>
            <person name="Kim H."/>
            <person name="Choi G."/>
            <person name="Song H."/>
            <person name="Lee J."/>
            <person name="Lee S.C."/>
            <person name="Kwon J.K."/>
            <person name="Lee H.Y."/>
            <person name="Koo N."/>
            <person name="Hong Y."/>
            <person name="Kim R.W."/>
            <person name="Kang W.H."/>
            <person name="Huh J.H."/>
            <person name="Kang B.C."/>
            <person name="Yang T.J."/>
            <person name="Lee Y.H."/>
            <person name="Bennetzen J.L."/>
            <person name="Choi D."/>
        </authorList>
    </citation>
    <scope>NUCLEOTIDE SEQUENCE [LARGE SCALE GENOMIC DNA]</scope>
    <source>
        <strain evidence="2">cv. PBC81</strain>
    </source>
</reference>
<dbReference type="AlphaFoldDB" id="A0A2G2X3C1"/>
<dbReference type="Proteomes" id="UP000224567">
    <property type="component" value="Unassembled WGS sequence"/>
</dbReference>
<keyword evidence="2" id="KW-1185">Reference proteome</keyword>
<dbReference type="EMBL" id="MLFT02000003">
    <property type="protein sequence ID" value="PHT51950.1"/>
    <property type="molecule type" value="Genomic_DNA"/>
</dbReference>
<accession>A0A2G2X3C1</accession>
<sequence>MICGDFFGIPYECKTNLDLQRLESQLLEVIDGNTSLSYNSELNGSDLSKYMNFLRENLNDFMANNVGQFYLVVLVDAAESEDDIFNKPPYLLCLIVLVELEMKKIFLDFLLVFLDADVSNHVNNGNWLNEVMEKEIKQINAEVTVMWSANVALKPYYVVEPSKHLPSQHCNPVGDDADIVGFDIATEKVIRHPTQGTSELDVIPIVEIGE</sequence>
<protein>
    <submittedName>
        <fullName evidence="1">Uncharacterized protein</fullName>
    </submittedName>
</protein>
<evidence type="ECO:0000313" key="1">
    <source>
        <dbReference type="EMBL" id="PHT51950.1"/>
    </source>
</evidence>